<dbReference type="AlphaFoldDB" id="A0A645I9B8"/>
<sequence>MLRKFGNEQPQGVHRLSQVVARGGEKPRLGEVGAFGFFLACAQFGCGFLDASHHLVVCAFETLCHFIDAFGQGGQAAAAEQRNTFVQIALADACHGFGDNPYRPADPATQTRSQQDRAQQHHQDRARTGPQQLVALLLQSSERHFDHDTTERALVELGGRAQRNGGKAVVQLQSAGPYGFDQA</sequence>
<comment type="caution">
    <text evidence="2">The sequence shown here is derived from an EMBL/GenBank/DDBJ whole genome shotgun (WGS) entry which is preliminary data.</text>
</comment>
<accession>A0A645I9B8</accession>
<name>A0A645I9B8_9ZZZZ</name>
<protein>
    <submittedName>
        <fullName evidence="2">Uncharacterized protein</fullName>
    </submittedName>
</protein>
<feature type="compositionally biased region" description="Basic and acidic residues" evidence="1">
    <location>
        <begin position="114"/>
        <end position="127"/>
    </location>
</feature>
<organism evidence="2">
    <name type="scientific">bioreactor metagenome</name>
    <dbReference type="NCBI Taxonomy" id="1076179"/>
    <lineage>
        <taxon>unclassified sequences</taxon>
        <taxon>metagenomes</taxon>
        <taxon>ecological metagenomes</taxon>
    </lineage>
</organism>
<gene>
    <name evidence="2" type="ORF">SDC9_194619</name>
</gene>
<dbReference type="EMBL" id="VSSQ01108167">
    <property type="protein sequence ID" value="MPN47019.1"/>
    <property type="molecule type" value="Genomic_DNA"/>
</dbReference>
<reference evidence="2" key="1">
    <citation type="submission" date="2019-08" db="EMBL/GenBank/DDBJ databases">
        <authorList>
            <person name="Kucharzyk K."/>
            <person name="Murdoch R.W."/>
            <person name="Higgins S."/>
            <person name="Loffler F."/>
        </authorList>
    </citation>
    <scope>NUCLEOTIDE SEQUENCE</scope>
</reference>
<feature type="region of interest" description="Disordered" evidence="1">
    <location>
        <begin position="99"/>
        <end position="127"/>
    </location>
</feature>
<proteinExistence type="predicted"/>
<evidence type="ECO:0000313" key="2">
    <source>
        <dbReference type="EMBL" id="MPN47019.1"/>
    </source>
</evidence>
<evidence type="ECO:0000256" key="1">
    <source>
        <dbReference type="SAM" id="MobiDB-lite"/>
    </source>
</evidence>